<protein>
    <submittedName>
        <fullName evidence="2">Uncharacterized protein</fullName>
    </submittedName>
</protein>
<sequence length="378" mass="40858">MNSKVKTVLFAICLLMMGGTVGFVGLKIYSSQKENAKYRAEARTESESVTDYSTTSVEVTVTPESTVAPTQAPEPSVIPAAFSFRGDTLDEDGTDPALGYPAMFQQILADNGKQDIKVEDFTWENSGSLSQMMLAGVDENLVNSYISNHQAAAEAAGAELEPVESVIRDDLAEVKKERTDLDSIPVLCMGYFGGWNNAVEELVDQYSRILDTYNRRDRFIVIGVYPDNENIDHGAYDQILVSAFGEHYLSMEAAGMDQPAFDDAGHRQIAQALFDKCNELGYFDTITVTPTPTPAPEVQQPAADAAADQAADPAAANAAPAMTDGSALITLKDVSGNLIQISQNASGQYVDVSGNIYTQESGGWKDSKGNIWKENKNN</sequence>
<feature type="region of interest" description="Disordered" evidence="1">
    <location>
        <begin position="292"/>
        <end position="318"/>
    </location>
</feature>
<dbReference type="eggNOG" id="ENOG5032X6K">
    <property type="taxonomic scope" value="Bacteria"/>
</dbReference>
<dbReference type="AlphaFoldDB" id="I5AW20"/>
<evidence type="ECO:0000256" key="1">
    <source>
        <dbReference type="SAM" id="MobiDB-lite"/>
    </source>
</evidence>
<gene>
    <name evidence="2" type="ORF">EubceDRAFT1_2241</name>
</gene>
<reference evidence="2 3" key="2">
    <citation type="submission" date="2012-02" db="EMBL/GenBank/DDBJ databases">
        <title>Improved High-Quality Draft sequence of Eubacterium cellulosolvens 6.</title>
        <authorList>
            <consortium name="US DOE Joint Genome Institute"/>
            <person name="Lucas S."/>
            <person name="Han J."/>
            <person name="Lapidus A."/>
            <person name="Cheng J.-F."/>
            <person name="Goodwin L."/>
            <person name="Pitluck S."/>
            <person name="Peters L."/>
            <person name="Mikhailova N."/>
            <person name="Gu W."/>
            <person name="Detter J.C."/>
            <person name="Han C."/>
            <person name="Tapia R."/>
            <person name="Land M."/>
            <person name="Hauser L."/>
            <person name="Kyrpides N."/>
            <person name="Ivanova N."/>
            <person name="Pagani I."/>
            <person name="Johnson E."/>
            <person name="Mukhopadhyay B."/>
            <person name="Anderson I."/>
            <person name="Woyke T."/>
        </authorList>
    </citation>
    <scope>NUCLEOTIDE SEQUENCE [LARGE SCALE GENOMIC DNA]</scope>
    <source>
        <strain evidence="2 3">6</strain>
    </source>
</reference>
<name>I5AW20_EUBC6</name>
<reference evidence="2 3" key="1">
    <citation type="submission" date="2010-08" db="EMBL/GenBank/DDBJ databases">
        <authorList>
            <consortium name="US DOE Joint Genome Institute (JGI-PGF)"/>
            <person name="Lucas S."/>
            <person name="Copeland A."/>
            <person name="Lapidus A."/>
            <person name="Cheng J.-F."/>
            <person name="Bruce D."/>
            <person name="Goodwin L."/>
            <person name="Pitluck S."/>
            <person name="Land M.L."/>
            <person name="Hauser L."/>
            <person name="Chang Y.-J."/>
            <person name="Anderson I.J."/>
            <person name="Johnson E."/>
            <person name="Mulhopadhyay B."/>
            <person name="Kyrpides N."/>
            <person name="Woyke T.J."/>
        </authorList>
    </citation>
    <scope>NUCLEOTIDE SEQUENCE [LARGE SCALE GENOMIC DNA]</scope>
    <source>
        <strain evidence="2 3">6</strain>
    </source>
</reference>
<dbReference type="HOGENOM" id="CLU_731034_0_0_9"/>
<organism evidence="2 3">
    <name type="scientific">Eubacterium cellulosolvens (strain ATCC 43171 / JCM 9499 / 6)</name>
    <name type="common">Cillobacterium cellulosolvens</name>
    <dbReference type="NCBI Taxonomy" id="633697"/>
    <lineage>
        <taxon>Bacteria</taxon>
        <taxon>Bacillati</taxon>
        <taxon>Bacillota</taxon>
        <taxon>Clostridia</taxon>
        <taxon>Eubacteriales</taxon>
        <taxon>Eubacteriaceae</taxon>
        <taxon>Eubacterium</taxon>
    </lineage>
</organism>
<dbReference type="STRING" id="633697.EubceDRAFT1_2241"/>
<dbReference type="OrthoDB" id="1976684at2"/>
<proteinExistence type="predicted"/>
<evidence type="ECO:0000313" key="2">
    <source>
        <dbReference type="EMBL" id="EIM57993.1"/>
    </source>
</evidence>
<dbReference type="EMBL" id="CM001487">
    <property type="protein sequence ID" value="EIM57993.1"/>
    <property type="molecule type" value="Genomic_DNA"/>
</dbReference>
<dbReference type="Proteomes" id="UP000005753">
    <property type="component" value="Chromosome"/>
</dbReference>
<keyword evidence="3" id="KW-1185">Reference proteome</keyword>
<evidence type="ECO:0000313" key="3">
    <source>
        <dbReference type="Proteomes" id="UP000005753"/>
    </source>
</evidence>
<accession>I5AW20</accession>